<evidence type="ECO:0000256" key="1">
    <source>
        <dbReference type="SAM" id="MobiDB-lite"/>
    </source>
</evidence>
<proteinExistence type="predicted"/>
<evidence type="ECO:0000313" key="4">
    <source>
        <dbReference type="Proteomes" id="UP000039865"/>
    </source>
</evidence>
<keyword evidence="2" id="KW-0472">Membrane</keyword>
<sequence>MNLMLHKQQQTRSKNLKYLKSTILVTVMLFGIGQSTTNKTLNDPLVGFSPLDCYSCKSKYPDFSYCNNNNTFGACCPEFSTDEACMSNTANAISCTEDEHNHDFYYASCLVLTANQCGDQLKIQDLSTETKVFETEASGIKRAIGQSCIWEIRSSMNKGDYYNVEIQIIFDNVTNMDVYVLSGYNREKAYTVAAKFVSNTTIYAPIYNKTWVLAVPKVNQTNTRVKFRSTILREVFFETENFEVRRIITGTITAGGLGIFLITMCIIFIIRRIKERGILNKNQITIAPSRFKEGNSIHDHTILGQEDNPNDGSVAEFEELNLIGTKESPKADKYDKGNDNNKVKKGLSI</sequence>
<accession>A0A077ZT63</accession>
<protein>
    <submittedName>
        <fullName evidence="3">Uncharacterized protein</fullName>
    </submittedName>
</protein>
<keyword evidence="4" id="KW-1185">Reference proteome</keyword>
<name>A0A077ZT63_STYLE</name>
<dbReference type="EMBL" id="CCKQ01001389">
    <property type="protein sequence ID" value="CDW72500.1"/>
    <property type="molecule type" value="Genomic_DNA"/>
</dbReference>
<dbReference type="AlphaFoldDB" id="A0A077ZT63"/>
<dbReference type="Proteomes" id="UP000039865">
    <property type="component" value="Unassembled WGS sequence"/>
</dbReference>
<gene>
    <name evidence="3" type="primary">Contig1008.g1097</name>
    <name evidence="3" type="ORF">STYLEM_1461</name>
</gene>
<feature type="compositionally biased region" description="Basic and acidic residues" evidence="1">
    <location>
        <begin position="327"/>
        <end position="342"/>
    </location>
</feature>
<keyword evidence="2" id="KW-0812">Transmembrane</keyword>
<evidence type="ECO:0000313" key="3">
    <source>
        <dbReference type="EMBL" id="CDW72500.1"/>
    </source>
</evidence>
<feature type="region of interest" description="Disordered" evidence="1">
    <location>
        <begin position="326"/>
        <end position="349"/>
    </location>
</feature>
<organism evidence="3 4">
    <name type="scientific">Stylonychia lemnae</name>
    <name type="common">Ciliate</name>
    <dbReference type="NCBI Taxonomy" id="5949"/>
    <lineage>
        <taxon>Eukaryota</taxon>
        <taxon>Sar</taxon>
        <taxon>Alveolata</taxon>
        <taxon>Ciliophora</taxon>
        <taxon>Intramacronucleata</taxon>
        <taxon>Spirotrichea</taxon>
        <taxon>Stichotrichia</taxon>
        <taxon>Sporadotrichida</taxon>
        <taxon>Oxytrichidae</taxon>
        <taxon>Stylonychinae</taxon>
        <taxon>Stylonychia</taxon>
    </lineage>
</organism>
<evidence type="ECO:0000256" key="2">
    <source>
        <dbReference type="SAM" id="Phobius"/>
    </source>
</evidence>
<keyword evidence="2" id="KW-1133">Transmembrane helix</keyword>
<feature type="transmembrane region" description="Helical" evidence="2">
    <location>
        <begin position="247"/>
        <end position="270"/>
    </location>
</feature>
<reference evidence="3 4" key="1">
    <citation type="submission" date="2014-06" db="EMBL/GenBank/DDBJ databases">
        <authorList>
            <person name="Swart Estienne"/>
        </authorList>
    </citation>
    <scope>NUCLEOTIDE SEQUENCE [LARGE SCALE GENOMIC DNA]</scope>
    <source>
        <strain evidence="3 4">130c</strain>
    </source>
</reference>
<dbReference type="InParanoid" id="A0A077ZT63"/>